<gene>
    <name evidence="1" type="ORF">HL41_02460</name>
</gene>
<reference evidence="1 2" key="1">
    <citation type="journal article" date="2015" name="Genome Announc.">
        <title>Genome Sequence of a Sulfate-Reducing Thermophilic Bacterium, Thermodesulfobacterium commune DSM 2178T (Phylum Thermodesulfobacteria).</title>
        <authorList>
            <person name="Bhatnagar S."/>
            <person name="Badger J.H."/>
            <person name="Madupu R."/>
            <person name="Khouri H.M."/>
            <person name="O'Connor E.M."/>
            <person name="Robb F.T."/>
            <person name="Ward N.L."/>
            <person name="Eisen J.A."/>
        </authorList>
    </citation>
    <scope>NUCLEOTIDE SEQUENCE [LARGE SCALE GENOMIC DNA]</scope>
    <source>
        <strain evidence="1 2">DSM 2178</strain>
    </source>
</reference>
<dbReference type="HOGENOM" id="CLU_114437_0_0_0"/>
<dbReference type="OrthoDB" id="9785278at2"/>
<protein>
    <submittedName>
        <fullName evidence="1">ATPase</fullName>
    </submittedName>
</protein>
<dbReference type="EMBL" id="CP008796">
    <property type="protein sequence ID" value="AIH03746.1"/>
    <property type="molecule type" value="Genomic_DNA"/>
</dbReference>
<proteinExistence type="predicted"/>
<dbReference type="NCBIfam" id="NF040826">
    <property type="entry name" value="lxa_BCAM0308"/>
    <property type="match status" value="1"/>
</dbReference>
<organism evidence="1 2">
    <name type="scientific">Thermodesulfobacterium commune DSM 2178</name>
    <dbReference type="NCBI Taxonomy" id="289377"/>
    <lineage>
        <taxon>Bacteria</taxon>
        <taxon>Pseudomonadati</taxon>
        <taxon>Thermodesulfobacteriota</taxon>
        <taxon>Thermodesulfobacteria</taxon>
        <taxon>Thermodesulfobacteriales</taxon>
        <taxon>Thermodesulfobacteriaceae</taxon>
        <taxon>Thermodesulfobacterium</taxon>
    </lineage>
</organism>
<dbReference type="KEGG" id="tcm:HL41_02460"/>
<dbReference type="RefSeq" id="WP_038061115.1">
    <property type="nucleotide sequence ID" value="NZ_CP008796.1"/>
</dbReference>
<accession>A0A075WSB1</accession>
<dbReference type="eggNOG" id="COG1499">
    <property type="taxonomic scope" value="Bacteria"/>
</dbReference>
<sequence length="170" mass="19909">MSKKGDKWIKHTHVFETTEDPYAMKEAPAGEAICPRCKAVFKDKRWVIDEELYEELKEIDTVPQLICPGCKKALEQYAMGYLYISGGFWESHKGDIMKLLNNEYERARNINPLHQIINIKDEDGVTVIETTTDHLAQRLGRALYRAYKGDLEFKWSKGDKLVRVYWHRDK</sequence>
<dbReference type="STRING" id="289377.HL41_02460"/>
<dbReference type="InterPro" id="IPR047706">
    <property type="entry name" value="BCAM0308-like"/>
</dbReference>
<dbReference type="Proteomes" id="UP000028481">
    <property type="component" value="Chromosome"/>
</dbReference>
<evidence type="ECO:0000313" key="2">
    <source>
        <dbReference type="Proteomes" id="UP000028481"/>
    </source>
</evidence>
<name>A0A075WSB1_9BACT</name>
<dbReference type="AlphaFoldDB" id="A0A075WSB1"/>
<keyword evidence="2" id="KW-1185">Reference proteome</keyword>
<evidence type="ECO:0000313" key="1">
    <source>
        <dbReference type="EMBL" id="AIH03746.1"/>
    </source>
</evidence>
<dbReference type="PaxDb" id="289377-HL41_02460"/>